<gene>
    <name evidence="6" type="ORF">H8S62_09775</name>
</gene>
<dbReference type="SUPFAM" id="SSF51445">
    <property type="entry name" value="(Trans)glycosidases"/>
    <property type="match status" value="1"/>
</dbReference>
<keyword evidence="7" id="KW-1185">Reference proteome</keyword>
<feature type="domain" description="Glycoside hydrolase family 31 TIM barrel" evidence="3">
    <location>
        <begin position="191"/>
        <end position="495"/>
    </location>
</feature>
<organism evidence="6 7">
    <name type="scientific">Lawsonibacter faecis</name>
    <dbReference type="NCBI Taxonomy" id="2763052"/>
    <lineage>
        <taxon>Bacteria</taxon>
        <taxon>Bacillati</taxon>
        <taxon>Bacillota</taxon>
        <taxon>Clostridia</taxon>
        <taxon>Eubacteriales</taxon>
        <taxon>Oscillospiraceae</taxon>
        <taxon>Lawsonibacter</taxon>
    </lineage>
</organism>
<dbReference type="InterPro" id="IPR013780">
    <property type="entry name" value="Glyco_hydro_b"/>
</dbReference>
<dbReference type="AlphaFoldDB" id="A0A8J6JBX2"/>
<evidence type="ECO:0000259" key="5">
    <source>
        <dbReference type="Pfam" id="PF21365"/>
    </source>
</evidence>
<dbReference type="CDD" id="cd06595">
    <property type="entry name" value="GH31_u1"/>
    <property type="match status" value="1"/>
</dbReference>
<feature type="domain" description="Glycosyl hydrolase family 31 C-terminal" evidence="5">
    <location>
        <begin position="506"/>
        <end position="594"/>
    </location>
</feature>
<evidence type="ECO:0000256" key="2">
    <source>
        <dbReference type="RuleBase" id="RU361185"/>
    </source>
</evidence>
<dbReference type="Proteomes" id="UP000607645">
    <property type="component" value="Unassembled WGS sequence"/>
</dbReference>
<dbReference type="Pfam" id="PF17137">
    <property type="entry name" value="DUF5110"/>
    <property type="match status" value="1"/>
</dbReference>
<protein>
    <submittedName>
        <fullName evidence="6">DUF5110 domain-containing protein</fullName>
    </submittedName>
</protein>
<name>A0A8J6JBX2_9FIRM</name>
<evidence type="ECO:0000313" key="6">
    <source>
        <dbReference type="EMBL" id="MBC5737293.1"/>
    </source>
</evidence>
<dbReference type="InterPro" id="IPR000322">
    <property type="entry name" value="Glyco_hydro_31_TIM"/>
</dbReference>
<evidence type="ECO:0000313" key="7">
    <source>
        <dbReference type="Proteomes" id="UP000607645"/>
    </source>
</evidence>
<dbReference type="EMBL" id="JACOPQ010000006">
    <property type="protein sequence ID" value="MBC5737293.1"/>
    <property type="molecule type" value="Genomic_DNA"/>
</dbReference>
<evidence type="ECO:0000259" key="4">
    <source>
        <dbReference type="Pfam" id="PF17137"/>
    </source>
</evidence>
<dbReference type="Gene3D" id="2.60.40.1180">
    <property type="entry name" value="Golgi alpha-mannosidase II"/>
    <property type="match status" value="2"/>
</dbReference>
<keyword evidence="2" id="KW-0378">Hydrolase</keyword>
<sequence length="798" mass="89728">MDALYLHGGCRPESVVQGERYRFTLLTSRLVRIEYSQDGVFEDRPSQLAVNRAFDVPSFNVQDTPVGLEIHTEHLSLFYDKGPLSPGGLSIKVRSACRGIYSTWRYGEALTENLGGTARTLDQADGAVPLEPGVQSRLQGYSVLDDSASLLLLEDGWVAPRREGTVDLYFFGYGYAYQECIRDFFRLSGSTPLLPRYALGNWWSRFHPYSAEDYETLMDRFREEGVPLSVAVLDMDWHITDVDPRDGKGWTGYTWNRALIPRPTEFLDSLHDRGLKVTLNLHPAEGVQPHEEQYAAAARALGRDAEKRAPIPFDFCDPAFVRTYFECLLRPLEKDGVDFWWIDWQQGEAARLPGADPLWLLNHFHFLESAAQGKRPMIFSRYAGPGSHRYPVGFSGDSVISWASLDFQPFFTATAANIGYGWWSHDIGGHCGGRKDEELMVRWVQFGVFSPIMRLHSTSNLFNGKEPWKFGEPACGILKRFLRLRHQLIPYLYTLNWRCSQEGVLPIRPMYYDCPDQEAAYEVPNQYAFGEELLVCPVTAPADPDLGLGHTVAWLPERLYFDFFTGMRYHGCRKLNLYRPLDLIPVLAPAGAIVPLTAEEEAVRKGTALPVHMDVRIFGGRSGSFELYEDDGDSTAYQSGASAVTRYEFHWGSVENASFQIIPGPDPADVRPQKRQHTLAFVGVNDMDGIEVEAGGDPVSFSHKFDPARNALILDLSPLDSVSTVIVHFPGPLVLAKNAVDHRIFELLNGMRIDYEGKDRIYRCISHSNGADYAFCELQTMGLPSGVLNAIAEILFAQ</sequence>
<evidence type="ECO:0000256" key="1">
    <source>
        <dbReference type="ARBA" id="ARBA00007806"/>
    </source>
</evidence>
<dbReference type="GO" id="GO:0005975">
    <property type="term" value="P:carbohydrate metabolic process"/>
    <property type="evidence" value="ECO:0007669"/>
    <property type="project" value="InterPro"/>
</dbReference>
<comment type="caution">
    <text evidence="6">The sequence shown here is derived from an EMBL/GenBank/DDBJ whole genome shotgun (WGS) entry which is preliminary data.</text>
</comment>
<dbReference type="InterPro" id="IPR017853">
    <property type="entry name" value="GH"/>
</dbReference>
<feature type="domain" description="DUF5110" evidence="4">
    <location>
        <begin position="614"/>
        <end position="661"/>
    </location>
</feature>
<dbReference type="Gene3D" id="3.20.20.80">
    <property type="entry name" value="Glycosidases"/>
    <property type="match status" value="1"/>
</dbReference>
<dbReference type="RefSeq" id="WP_186919141.1">
    <property type="nucleotide sequence ID" value="NZ_JACOPQ010000006.1"/>
</dbReference>
<keyword evidence="2" id="KW-0326">Glycosidase</keyword>
<reference evidence="6" key="1">
    <citation type="submission" date="2020-08" db="EMBL/GenBank/DDBJ databases">
        <title>Genome public.</title>
        <authorList>
            <person name="Liu C."/>
            <person name="Sun Q."/>
        </authorList>
    </citation>
    <scope>NUCLEOTIDE SEQUENCE</scope>
    <source>
        <strain evidence="6">NSJ-52</strain>
    </source>
</reference>
<dbReference type="GO" id="GO:0090599">
    <property type="term" value="F:alpha-glucosidase activity"/>
    <property type="evidence" value="ECO:0007669"/>
    <property type="project" value="TreeGrafter"/>
</dbReference>
<dbReference type="PANTHER" id="PTHR22762:SF89">
    <property type="entry name" value="ALPHA-XYLOSIDASE"/>
    <property type="match status" value="1"/>
</dbReference>
<dbReference type="PANTHER" id="PTHR22762">
    <property type="entry name" value="ALPHA-GLUCOSIDASE"/>
    <property type="match status" value="1"/>
</dbReference>
<dbReference type="GO" id="GO:0006491">
    <property type="term" value="P:N-glycan processing"/>
    <property type="evidence" value="ECO:0007669"/>
    <property type="project" value="TreeGrafter"/>
</dbReference>
<comment type="similarity">
    <text evidence="1 2">Belongs to the glycosyl hydrolase 31 family.</text>
</comment>
<dbReference type="Pfam" id="PF01055">
    <property type="entry name" value="Glyco_hydro_31_2nd"/>
    <property type="match status" value="1"/>
</dbReference>
<dbReference type="SUPFAM" id="SSF51011">
    <property type="entry name" value="Glycosyl hydrolase domain"/>
    <property type="match status" value="1"/>
</dbReference>
<dbReference type="InterPro" id="IPR048395">
    <property type="entry name" value="Glyco_hydro_31_C"/>
</dbReference>
<dbReference type="InterPro" id="IPR033403">
    <property type="entry name" value="DUF5110"/>
</dbReference>
<accession>A0A8J6JBX2</accession>
<evidence type="ECO:0000259" key="3">
    <source>
        <dbReference type="Pfam" id="PF01055"/>
    </source>
</evidence>
<dbReference type="Pfam" id="PF21365">
    <property type="entry name" value="Glyco_hydro_31_3rd"/>
    <property type="match status" value="1"/>
</dbReference>
<proteinExistence type="inferred from homology"/>